<name>A0A1E7F1X3_9STRA</name>
<dbReference type="OrthoDB" id="56417at2759"/>
<keyword evidence="2" id="KW-1185">Reference proteome</keyword>
<dbReference type="EMBL" id="KV784365">
    <property type="protein sequence ID" value="OEU12116.1"/>
    <property type="molecule type" value="Genomic_DNA"/>
</dbReference>
<gene>
    <name evidence="1" type="ORF">FRACYDRAFT_244376</name>
</gene>
<accession>A0A1E7F1X3</accession>
<evidence type="ECO:0000313" key="2">
    <source>
        <dbReference type="Proteomes" id="UP000095751"/>
    </source>
</evidence>
<dbReference type="Proteomes" id="UP000095751">
    <property type="component" value="Unassembled WGS sequence"/>
</dbReference>
<evidence type="ECO:0000313" key="1">
    <source>
        <dbReference type="EMBL" id="OEU12116.1"/>
    </source>
</evidence>
<organism evidence="1 2">
    <name type="scientific">Fragilariopsis cylindrus CCMP1102</name>
    <dbReference type="NCBI Taxonomy" id="635003"/>
    <lineage>
        <taxon>Eukaryota</taxon>
        <taxon>Sar</taxon>
        <taxon>Stramenopiles</taxon>
        <taxon>Ochrophyta</taxon>
        <taxon>Bacillariophyta</taxon>
        <taxon>Bacillariophyceae</taxon>
        <taxon>Bacillariophycidae</taxon>
        <taxon>Bacillariales</taxon>
        <taxon>Bacillariaceae</taxon>
        <taxon>Fragilariopsis</taxon>
    </lineage>
</organism>
<protein>
    <submittedName>
        <fullName evidence="1">Uncharacterized protein</fullName>
    </submittedName>
</protein>
<proteinExistence type="predicted"/>
<dbReference type="AlphaFoldDB" id="A0A1E7F1X3"/>
<dbReference type="InParanoid" id="A0A1E7F1X3"/>
<dbReference type="KEGG" id="fcy:FRACYDRAFT_244376"/>
<reference evidence="1 2" key="1">
    <citation type="submission" date="2016-09" db="EMBL/GenBank/DDBJ databases">
        <title>Extensive genetic diversity and differential bi-allelic expression allows diatom success in the polar Southern Ocean.</title>
        <authorList>
            <consortium name="DOE Joint Genome Institute"/>
            <person name="Mock T."/>
            <person name="Otillar R.P."/>
            <person name="Strauss J."/>
            <person name="Dupont C."/>
            <person name="Frickenhaus S."/>
            <person name="Maumus F."/>
            <person name="Mcmullan M."/>
            <person name="Sanges R."/>
            <person name="Schmutz J."/>
            <person name="Toseland A."/>
            <person name="Valas R."/>
            <person name="Veluchamy A."/>
            <person name="Ward B.J."/>
            <person name="Allen A."/>
            <person name="Barry K."/>
            <person name="Falciatore A."/>
            <person name="Ferrante M."/>
            <person name="Fortunato A.E."/>
            <person name="Gloeckner G."/>
            <person name="Gruber A."/>
            <person name="Hipkin R."/>
            <person name="Janech M."/>
            <person name="Kroth P."/>
            <person name="Leese F."/>
            <person name="Lindquist E."/>
            <person name="Lyon B.R."/>
            <person name="Martin J."/>
            <person name="Mayer C."/>
            <person name="Parker M."/>
            <person name="Quesneville H."/>
            <person name="Raymond J."/>
            <person name="Uhlig C."/>
            <person name="Valentin K.U."/>
            <person name="Worden A.Z."/>
            <person name="Armbrust E.V."/>
            <person name="Bowler C."/>
            <person name="Green B."/>
            <person name="Moulton V."/>
            <person name="Van Oosterhout C."/>
            <person name="Grigoriev I."/>
        </authorList>
    </citation>
    <scope>NUCLEOTIDE SEQUENCE [LARGE SCALE GENOMIC DNA]</scope>
    <source>
        <strain evidence="1 2">CCMP1102</strain>
    </source>
</reference>
<sequence>MATIKEPTSNNPLHAALSLLDAAAYCDDASVGGRLSASRSGAEQYLDLAKIFKNVHRIVKTLTAKSRPCKGFKKKIYDAIMELDKKGDIKFSRDKLHCIIDFIVCLPELLFRSVTPSGVIQGFVEGGAVDRESETWPDFDKIIGTCRRPVAVTEVELIKTHFNTLYDAFVSHGKIPEELFDELGFSEDEDRKGKVRPRRSLAIVHGRAMCYSSEPIRLARNLKLQQQGEIARIKKVDKDNKVKTLLTDNASCESKLPADLLTATFDNFFTCKAPTLKAFVHCRLFTTPSRPADAEWNGIKFKDVKKGTIISAEAGEDTTLVHAMKVKHMPVILRSIEANTEQQDPLTVVGVRPTVLGTICTATVPYHQPSVKSLSEKEEWIAAVRNEVCGVRYAADITIELVQQAERLATHLEVRMDVHLKRIPDPMYWVHWCFRWARKQFTKVSLISCLACHIKKDLSAVRVTESLLSVSIHGFHVIAPDSILEGCYLFYDNQRGCFVRSGKASPTVMHERIKFHEKEAKRSSKGSYGKYPHKSNPNISEGSRIGYFDHLSSFCGLGFDRSNTERLVDTSGNGILDWDDITLDAIKKWKVTGTEKDKRLMLVAYLFELVYDLMLSSHDCVSLNPGFESCHGFYGQD</sequence>